<feature type="domain" description="Cell envelope-related transcriptional attenuator" evidence="3">
    <location>
        <begin position="122"/>
        <end position="268"/>
    </location>
</feature>
<dbReference type="PANTHER" id="PTHR33392:SF6">
    <property type="entry name" value="POLYISOPRENYL-TEICHOIC ACID--PEPTIDOGLYCAN TEICHOIC ACID TRANSFERASE TAGU"/>
    <property type="match status" value="1"/>
</dbReference>
<gene>
    <name evidence="4" type="ORF">Mic7113_2777</name>
</gene>
<name>K9WFL4_9CYAN</name>
<evidence type="ECO:0000313" key="5">
    <source>
        <dbReference type="Proteomes" id="UP000010471"/>
    </source>
</evidence>
<evidence type="ECO:0000259" key="3">
    <source>
        <dbReference type="Pfam" id="PF03816"/>
    </source>
</evidence>
<dbReference type="STRING" id="1173027.Mic7113_2777"/>
<feature type="transmembrane region" description="Helical" evidence="2">
    <location>
        <begin position="21"/>
        <end position="49"/>
    </location>
</feature>
<dbReference type="Proteomes" id="UP000010471">
    <property type="component" value="Chromosome"/>
</dbReference>
<accession>K9WFL4</accession>
<dbReference type="KEGG" id="mic:Mic7113_2777"/>
<keyword evidence="2" id="KW-0472">Membrane</keyword>
<dbReference type="HOGENOM" id="CLU_016455_5_1_3"/>
<keyword evidence="2" id="KW-1133">Transmembrane helix</keyword>
<dbReference type="NCBIfam" id="TIGR00350">
    <property type="entry name" value="lytR_cpsA_psr"/>
    <property type="match status" value="1"/>
</dbReference>
<dbReference type="Gene3D" id="3.40.630.190">
    <property type="entry name" value="LCP protein"/>
    <property type="match status" value="1"/>
</dbReference>
<keyword evidence="2" id="KW-0812">Transmembrane</keyword>
<protein>
    <submittedName>
        <fullName evidence="4">Transcriptional attenuator, LytR family</fullName>
    </submittedName>
</protein>
<evidence type="ECO:0000313" key="4">
    <source>
        <dbReference type="EMBL" id="AFZ18561.1"/>
    </source>
</evidence>
<evidence type="ECO:0000256" key="2">
    <source>
        <dbReference type="SAM" id="Phobius"/>
    </source>
</evidence>
<dbReference type="PATRIC" id="fig|1173027.3.peg.3053"/>
<keyword evidence="5" id="KW-1185">Reference proteome</keyword>
<proteinExistence type="inferred from homology"/>
<dbReference type="PANTHER" id="PTHR33392">
    <property type="entry name" value="POLYISOPRENYL-TEICHOIC ACID--PEPTIDOGLYCAN TEICHOIC ACID TRANSFERASE TAGU"/>
    <property type="match status" value="1"/>
</dbReference>
<dbReference type="Pfam" id="PF03816">
    <property type="entry name" value="LytR_cpsA_psr"/>
    <property type="match status" value="1"/>
</dbReference>
<sequence length="350" mass="38746">MTSQKIDHKNSKVSTAPHARNWFWLGCGFSGVAMLSATVGALLAVSFSLTPLLQKHLTQDEAAIFSKTGSLTRSNLRLPELTRPVNVLVMGMSVLTTDVRNPPTDAQNLSYQAQVNSFDGLSDVMLLVRFDPKTEKMTVLSIPRDTRVEMDGVGVIKINASNINGGPAASAKLVSQLLDGVQIDRYLRVNVEGVEKLVDALGGVMVDVPKDMKYKDDAQHLYINLKKGKQHLNGDQTLQLLRFRQDGLGDIGRIERQHLVMRALMEQALNPVTVTRFPQILSVVQSNLDSNLSVEELLALVGFSVKIDRSNVQMLTVPGEANSLGRNHISYWIPDYSRIQELMSQYFDQS</sequence>
<dbReference type="AlphaFoldDB" id="K9WFL4"/>
<dbReference type="RefSeq" id="WP_015182710.1">
    <property type="nucleotide sequence ID" value="NC_019738.1"/>
</dbReference>
<dbReference type="InterPro" id="IPR050922">
    <property type="entry name" value="LytR/CpsA/Psr_CW_biosynth"/>
</dbReference>
<dbReference type="eggNOG" id="COG1316">
    <property type="taxonomic scope" value="Bacteria"/>
</dbReference>
<organism evidence="4 5">
    <name type="scientific">Allocoleopsis franciscana PCC 7113</name>
    <dbReference type="NCBI Taxonomy" id="1173027"/>
    <lineage>
        <taxon>Bacteria</taxon>
        <taxon>Bacillati</taxon>
        <taxon>Cyanobacteriota</taxon>
        <taxon>Cyanophyceae</taxon>
        <taxon>Coleofasciculales</taxon>
        <taxon>Coleofasciculaceae</taxon>
        <taxon>Allocoleopsis</taxon>
        <taxon>Allocoleopsis franciscana</taxon>
    </lineage>
</organism>
<comment type="similarity">
    <text evidence="1">Belongs to the LytR/CpsA/Psr (LCP) family.</text>
</comment>
<dbReference type="EMBL" id="CP003630">
    <property type="protein sequence ID" value="AFZ18561.1"/>
    <property type="molecule type" value="Genomic_DNA"/>
</dbReference>
<reference evidence="4 5" key="1">
    <citation type="submission" date="2012-06" db="EMBL/GenBank/DDBJ databases">
        <title>Finished chromosome of genome of Microcoleus sp. PCC 7113.</title>
        <authorList>
            <consortium name="US DOE Joint Genome Institute"/>
            <person name="Gugger M."/>
            <person name="Coursin T."/>
            <person name="Rippka R."/>
            <person name="Tandeau De Marsac N."/>
            <person name="Huntemann M."/>
            <person name="Wei C.-L."/>
            <person name="Han J."/>
            <person name="Detter J.C."/>
            <person name="Han C."/>
            <person name="Tapia R."/>
            <person name="Chen A."/>
            <person name="Kyrpides N."/>
            <person name="Mavromatis K."/>
            <person name="Markowitz V."/>
            <person name="Szeto E."/>
            <person name="Ivanova N."/>
            <person name="Pagani I."/>
            <person name="Pati A."/>
            <person name="Goodwin L."/>
            <person name="Nordberg H.P."/>
            <person name="Cantor M.N."/>
            <person name="Hua S.X."/>
            <person name="Woyke T."/>
            <person name="Kerfeld C.A."/>
        </authorList>
    </citation>
    <scope>NUCLEOTIDE SEQUENCE [LARGE SCALE GENOMIC DNA]</scope>
    <source>
        <strain evidence="4 5">PCC 7113</strain>
    </source>
</reference>
<dbReference type="InterPro" id="IPR004474">
    <property type="entry name" value="LytR_CpsA_psr"/>
</dbReference>
<evidence type="ECO:0000256" key="1">
    <source>
        <dbReference type="ARBA" id="ARBA00006068"/>
    </source>
</evidence>